<feature type="transmembrane region" description="Helical" evidence="1">
    <location>
        <begin position="193"/>
        <end position="215"/>
    </location>
</feature>
<keyword evidence="3" id="KW-1185">Reference proteome</keyword>
<dbReference type="Proteomes" id="UP001596296">
    <property type="component" value="Unassembled WGS sequence"/>
</dbReference>
<keyword evidence="1" id="KW-0812">Transmembrane</keyword>
<evidence type="ECO:0008006" key="4">
    <source>
        <dbReference type="Google" id="ProtNLM"/>
    </source>
</evidence>
<sequence>MNRKVLAAVAVALLVGLSGCATISVTAEVGDANTIERYDLNITTSTTVYGWLNEAAKEEGYESLRDQMTDDVDVESDRIEYSEEIDGDEATINIQLSEIPSSEMDAITLEEDDGELTYTDTAFVNESAQSEETSELGGEAMSGLVLDYTLHMPGNIVESNADEVDGNTANWTRTGGEAYTNTHIEARSEMPSALPVTGFGIVAAGLGILMFTLLLTRTRKQ</sequence>
<evidence type="ECO:0000313" key="3">
    <source>
        <dbReference type="Proteomes" id="UP001596296"/>
    </source>
</evidence>
<protein>
    <recommendedName>
        <fullName evidence="4">DUF3153 domain-containing protein</fullName>
    </recommendedName>
</protein>
<dbReference type="PROSITE" id="PS51257">
    <property type="entry name" value="PROKAR_LIPOPROTEIN"/>
    <property type="match status" value="1"/>
</dbReference>
<keyword evidence="1" id="KW-0472">Membrane</keyword>
<evidence type="ECO:0000313" key="2">
    <source>
        <dbReference type="EMBL" id="MFC6892832.1"/>
    </source>
</evidence>
<comment type="caution">
    <text evidence="2">The sequence shown here is derived from an EMBL/GenBank/DDBJ whole genome shotgun (WGS) entry which is preliminary data.</text>
</comment>
<dbReference type="EMBL" id="JBHSXL010000009">
    <property type="protein sequence ID" value="MFC6892832.1"/>
    <property type="molecule type" value="Genomic_DNA"/>
</dbReference>
<proteinExistence type="predicted"/>
<dbReference type="RefSeq" id="WP_379743781.1">
    <property type="nucleotide sequence ID" value="NZ_JBHSVN010000001.1"/>
</dbReference>
<name>A0ABD5UTM4_9EURY</name>
<evidence type="ECO:0000256" key="1">
    <source>
        <dbReference type="SAM" id="Phobius"/>
    </source>
</evidence>
<gene>
    <name evidence="2" type="ORF">ACFQE9_09475</name>
</gene>
<accession>A0ABD5UTM4</accession>
<dbReference type="AlphaFoldDB" id="A0ABD5UTM4"/>
<keyword evidence="1" id="KW-1133">Transmembrane helix</keyword>
<reference evidence="2 3" key="1">
    <citation type="journal article" date="2019" name="Int. J. Syst. Evol. Microbiol.">
        <title>The Global Catalogue of Microorganisms (GCM) 10K type strain sequencing project: providing services to taxonomists for standard genome sequencing and annotation.</title>
        <authorList>
            <consortium name="The Broad Institute Genomics Platform"/>
            <consortium name="The Broad Institute Genome Sequencing Center for Infectious Disease"/>
            <person name="Wu L."/>
            <person name="Ma J."/>
        </authorList>
    </citation>
    <scope>NUCLEOTIDE SEQUENCE [LARGE SCALE GENOMIC DNA]</scope>
    <source>
        <strain evidence="2 3">SKJ47</strain>
    </source>
</reference>
<organism evidence="2 3">
    <name type="scientific">Halopenitus salinus</name>
    <dbReference type="NCBI Taxonomy" id="1198295"/>
    <lineage>
        <taxon>Archaea</taxon>
        <taxon>Methanobacteriati</taxon>
        <taxon>Methanobacteriota</taxon>
        <taxon>Stenosarchaea group</taxon>
        <taxon>Halobacteria</taxon>
        <taxon>Halobacteriales</taxon>
        <taxon>Haloferacaceae</taxon>
        <taxon>Halopenitus</taxon>
    </lineage>
</organism>